<sequence>MRASAEQRAILGSMAELRVDVLLSMQRALWHVVLRGVGVSWEGSQDRGSINARFLYEGEVGGLQDECVSLAESYCIADFLSGVSVAFRAVLNATRDLLPGEEWVFLRWEPPV</sequence>
<dbReference type="OrthoDB" id="5147272at2"/>
<name>A0A417XZS4_9ACTN</name>
<protein>
    <submittedName>
        <fullName evidence="1">Uncharacterized protein</fullName>
    </submittedName>
</protein>
<dbReference type="Pfam" id="PF26541">
    <property type="entry name" value="MafI2"/>
    <property type="match status" value="1"/>
</dbReference>
<proteinExistence type="predicted"/>
<dbReference type="EMBL" id="QXGH01000021">
    <property type="protein sequence ID" value="RHW25873.1"/>
    <property type="molecule type" value="Genomic_DNA"/>
</dbReference>
<comment type="caution">
    <text evidence="1">The sequence shown here is derived from an EMBL/GenBank/DDBJ whole genome shotgun (WGS) entry which is preliminary data.</text>
</comment>
<dbReference type="AlphaFoldDB" id="A0A417XZS4"/>
<evidence type="ECO:0000313" key="2">
    <source>
        <dbReference type="Proteomes" id="UP000283644"/>
    </source>
</evidence>
<dbReference type="InterPro" id="IPR058702">
    <property type="entry name" value="MafI2-like"/>
</dbReference>
<gene>
    <name evidence="1" type="ORF">D0Z08_17735</name>
</gene>
<evidence type="ECO:0000313" key="1">
    <source>
        <dbReference type="EMBL" id="RHW25873.1"/>
    </source>
</evidence>
<keyword evidence="2" id="KW-1185">Reference proteome</keyword>
<accession>A0A417XZS4</accession>
<organism evidence="1 2">
    <name type="scientific">Nocardioides immobilis</name>
    <dbReference type="NCBI Taxonomy" id="2049295"/>
    <lineage>
        <taxon>Bacteria</taxon>
        <taxon>Bacillati</taxon>
        <taxon>Actinomycetota</taxon>
        <taxon>Actinomycetes</taxon>
        <taxon>Propionibacteriales</taxon>
        <taxon>Nocardioidaceae</taxon>
        <taxon>Nocardioides</taxon>
    </lineage>
</organism>
<dbReference type="Proteomes" id="UP000283644">
    <property type="component" value="Unassembled WGS sequence"/>
</dbReference>
<dbReference type="RefSeq" id="WP_118926575.1">
    <property type="nucleotide sequence ID" value="NZ_QXGH01000021.1"/>
</dbReference>
<reference evidence="1 2" key="1">
    <citation type="submission" date="2018-09" db="EMBL/GenBank/DDBJ databases">
        <title>Genome sequencing of Nocardioides immobilis CCTCC AB 2017083 for comparison to Nocardioides silvaticus.</title>
        <authorList>
            <person name="Li C."/>
            <person name="Wang G."/>
        </authorList>
    </citation>
    <scope>NUCLEOTIDE SEQUENCE [LARGE SCALE GENOMIC DNA]</scope>
    <source>
        <strain evidence="1 2">CCTCC AB 2017083</strain>
    </source>
</reference>